<dbReference type="Proteomes" id="UP000226442">
    <property type="component" value="Unassembled WGS sequence"/>
</dbReference>
<dbReference type="OrthoDB" id="464559at2"/>
<dbReference type="InterPro" id="IPR021256">
    <property type="entry name" value="DUF2808"/>
</dbReference>
<keyword evidence="1" id="KW-0732">Signal</keyword>
<gene>
    <name evidence="2" type="ORF">CP500_007525</name>
</gene>
<proteinExistence type="predicted"/>
<evidence type="ECO:0000313" key="2">
    <source>
        <dbReference type="EMBL" id="PHX55999.1"/>
    </source>
</evidence>
<dbReference type="AlphaFoldDB" id="A0A2G4F2M4"/>
<comment type="caution">
    <text evidence="2">The sequence shown here is derived from an EMBL/GenBank/DDBJ whole genome shotgun (WGS) entry which is preliminary data.</text>
</comment>
<evidence type="ECO:0000256" key="1">
    <source>
        <dbReference type="SAM" id="SignalP"/>
    </source>
</evidence>
<dbReference type="EMBL" id="NXIB02000033">
    <property type="protein sequence ID" value="PHX55999.1"/>
    <property type="molecule type" value="Genomic_DNA"/>
</dbReference>
<dbReference type="RefSeq" id="WP_096831150.1">
    <property type="nucleotide sequence ID" value="NZ_NXIB02000033.1"/>
</dbReference>
<protein>
    <submittedName>
        <fullName evidence="2">DUF2808 domain-containing protein</fullName>
    </submittedName>
</protein>
<accession>A0A2G4F2M4</accession>
<reference evidence="2" key="1">
    <citation type="submission" date="2017-10" db="EMBL/GenBank/DDBJ databases">
        <title>Draft genome sequence of the planktic cyanobacteria Tychonema bourrellyi isolated from alpine lentic freshwater.</title>
        <authorList>
            <person name="Tett A."/>
            <person name="Armanini F."/>
            <person name="Asnicar F."/>
            <person name="Boscaini A."/>
            <person name="Pasolli E."/>
            <person name="Zolfo M."/>
            <person name="Donati C."/>
            <person name="Salmaso N."/>
            <person name="Segata N."/>
        </authorList>
    </citation>
    <scope>NUCLEOTIDE SEQUENCE</scope>
    <source>
        <strain evidence="2">FEM_GT703</strain>
    </source>
</reference>
<keyword evidence="3" id="KW-1185">Reference proteome</keyword>
<dbReference type="Pfam" id="PF10989">
    <property type="entry name" value="DUF2808"/>
    <property type="match status" value="1"/>
</dbReference>
<sequence>MRRLFSALAVTGCLLTGLPAISLAQGMPGFTIFGGPDRGNQLNYRLDYGKSGMSGDRYRLRIPSKKVSLAIAQLNISYPDYYKGEFDQKDIKVRVKNKTIELQEVIWDKENRFIEIYPKEPIAAGNNVEVVLSNVTNPSPGGMYNFNVRIRTPGDVPLLRYLGTWLLSID</sequence>
<feature type="chain" id="PRO_5013558969" evidence="1">
    <location>
        <begin position="25"/>
        <end position="170"/>
    </location>
</feature>
<feature type="signal peptide" evidence="1">
    <location>
        <begin position="1"/>
        <end position="24"/>
    </location>
</feature>
<name>A0A2G4F2M4_9CYAN</name>
<organism evidence="2 3">
    <name type="scientific">Tychonema bourrellyi FEM_GT703</name>
    <dbReference type="NCBI Taxonomy" id="2040638"/>
    <lineage>
        <taxon>Bacteria</taxon>
        <taxon>Bacillati</taxon>
        <taxon>Cyanobacteriota</taxon>
        <taxon>Cyanophyceae</taxon>
        <taxon>Oscillatoriophycideae</taxon>
        <taxon>Oscillatoriales</taxon>
        <taxon>Microcoleaceae</taxon>
        <taxon>Tychonema</taxon>
    </lineage>
</organism>
<evidence type="ECO:0000313" key="3">
    <source>
        <dbReference type="Proteomes" id="UP000226442"/>
    </source>
</evidence>